<keyword evidence="1" id="KW-0175">Coiled coil</keyword>
<protein>
    <submittedName>
        <fullName evidence="3">ANTAR domain-containing protein</fullName>
    </submittedName>
</protein>
<feature type="coiled-coil region" evidence="1">
    <location>
        <begin position="350"/>
        <end position="377"/>
    </location>
</feature>
<dbReference type="InterPro" id="IPR036388">
    <property type="entry name" value="WH-like_DNA-bd_sf"/>
</dbReference>
<dbReference type="InterPro" id="IPR013587">
    <property type="entry name" value="Nitrate/nitrite_sensing"/>
</dbReference>
<sequence>MPLSASTLVLRAKQLEIEAVRLMASRVELADLIGQLIHALQRERGASSIFLASGGQRLAQERQTAMGEAVHIASRLDERFASQLEAGQTGQTGTASMVSLMAWVQLDLATLPALRHSIDQCQTTAHDAVAAFSRLIAALLELIFHLADVAMYPGIARPLVAFVYLVQGKEAAGQERAVGAQMFASGTCAGTAQQRVQQLVEAQQRSFQMFERFADPTLLAAWRQRQASAAVAVQDGMRRTLLTTPPGAALVHDDSEKWFEVCSEVITGMWTLEMQVVQDLRKACEAQIQRSQADLQDSAGLLRQLLDNPPPHTHAVERFFDVAEQPAAAPVLPGMPDAANGPADVHATTVTSLERLLRQQSARLAQTEVELDAARRALKERKVIERAKNALMARMGLSEDAAFRALQKASMDNNRRLADIAEATLSLTGLALPPQDDDRHQD</sequence>
<proteinExistence type="predicted"/>
<dbReference type="Gene3D" id="1.10.10.10">
    <property type="entry name" value="Winged helix-like DNA-binding domain superfamily/Winged helix DNA-binding domain"/>
    <property type="match status" value="1"/>
</dbReference>
<evidence type="ECO:0000313" key="4">
    <source>
        <dbReference type="Proteomes" id="UP000318943"/>
    </source>
</evidence>
<dbReference type="SMART" id="SM01012">
    <property type="entry name" value="ANTAR"/>
    <property type="match status" value="1"/>
</dbReference>
<name>A0ABY3ERZ4_9BURK</name>
<dbReference type="Pfam" id="PF03861">
    <property type="entry name" value="ANTAR"/>
    <property type="match status" value="1"/>
</dbReference>
<dbReference type="Pfam" id="PF08376">
    <property type="entry name" value="NIT"/>
    <property type="match status" value="1"/>
</dbReference>
<dbReference type="Proteomes" id="UP000318943">
    <property type="component" value="Unassembled WGS sequence"/>
</dbReference>
<evidence type="ECO:0000313" key="3">
    <source>
        <dbReference type="EMBL" id="TSP13731.1"/>
    </source>
</evidence>
<accession>A0ABY3ERZ4</accession>
<dbReference type="InterPro" id="IPR005561">
    <property type="entry name" value="ANTAR"/>
</dbReference>
<dbReference type="SUPFAM" id="SSF52172">
    <property type="entry name" value="CheY-like"/>
    <property type="match status" value="1"/>
</dbReference>
<comment type="caution">
    <text evidence="3">The sequence shown here is derived from an EMBL/GenBank/DDBJ whole genome shotgun (WGS) entry which is preliminary data.</text>
</comment>
<dbReference type="InterPro" id="IPR011006">
    <property type="entry name" value="CheY-like_superfamily"/>
</dbReference>
<dbReference type="EMBL" id="VCIZ01000002">
    <property type="protein sequence ID" value="TSP13731.1"/>
    <property type="molecule type" value="Genomic_DNA"/>
</dbReference>
<evidence type="ECO:0000256" key="1">
    <source>
        <dbReference type="SAM" id="Coils"/>
    </source>
</evidence>
<organism evidence="3 4">
    <name type="scientific">Cupriavidus campinensis</name>
    <dbReference type="NCBI Taxonomy" id="151783"/>
    <lineage>
        <taxon>Bacteria</taxon>
        <taxon>Pseudomonadati</taxon>
        <taxon>Pseudomonadota</taxon>
        <taxon>Betaproteobacteria</taxon>
        <taxon>Burkholderiales</taxon>
        <taxon>Burkholderiaceae</taxon>
        <taxon>Cupriavidus</taxon>
    </lineage>
</organism>
<feature type="domain" description="ANTAR" evidence="2">
    <location>
        <begin position="364"/>
        <end position="425"/>
    </location>
</feature>
<evidence type="ECO:0000259" key="2">
    <source>
        <dbReference type="PROSITE" id="PS50921"/>
    </source>
</evidence>
<dbReference type="PROSITE" id="PS50921">
    <property type="entry name" value="ANTAR"/>
    <property type="match status" value="1"/>
</dbReference>
<gene>
    <name evidence="3" type="ORF">FGG12_04395</name>
</gene>
<dbReference type="RefSeq" id="WP_144196434.1">
    <property type="nucleotide sequence ID" value="NZ_VCIZ01000002.1"/>
</dbReference>
<keyword evidence="4" id="KW-1185">Reference proteome</keyword>
<reference evidence="3 4" key="1">
    <citation type="submission" date="2019-05" db="EMBL/GenBank/DDBJ databases">
        <title>Whole genome sequence analysis of Cupriavidus campinensis S14E4C strain.</title>
        <authorList>
            <person name="Abbaszade G."/>
            <person name="Szabo A."/>
            <person name="Toumi M."/>
            <person name="Toth E."/>
        </authorList>
    </citation>
    <scope>NUCLEOTIDE SEQUENCE [LARGE SCALE GENOMIC DNA]</scope>
    <source>
        <strain evidence="3 4">S14E4C</strain>
    </source>
</reference>